<keyword evidence="3" id="KW-0862">Zinc</keyword>
<evidence type="ECO:0000256" key="1">
    <source>
        <dbReference type="ARBA" id="ARBA00022723"/>
    </source>
</evidence>
<dbReference type="InterPro" id="IPR017907">
    <property type="entry name" value="Znf_RING_CS"/>
</dbReference>
<dbReference type="InterPro" id="IPR013083">
    <property type="entry name" value="Znf_RING/FYVE/PHD"/>
</dbReference>
<proteinExistence type="predicted"/>
<dbReference type="PROSITE" id="PS00518">
    <property type="entry name" value="ZF_RING_1"/>
    <property type="match status" value="1"/>
</dbReference>
<dbReference type="HOGENOM" id="CLU_042959_0_0_1"/>
<feature type="coiled-coil region" evidence="4">
    <location>
        <begin position="42"/>
        <end position="128"/>
    </location>
</feature>
<feature type="coiled-coil region" evidence="4">
    <location>
        <begin position="214"/>
        <end position="241"/>
    </location>
</feature>
<evidence type="ECO:0008006" key="8">
    <source>
        <dbReference type="Google" id="ProtNLM"/>
    </source>
</evidence>
<dbReference type="Gene3D" id="3.30.40.10">
    <property type="entry name" value="Zinc/RING finger domain, C3HC4 (zinc finger)"/>
    <property type="match status" value="1"/>
</dbReference>
<keyword evidence="1" id="KW-0479">Metal-binding</keyword>
<dbReference type="InParanoid" id="G0PA41"/>
<dbReference type="GO" id="GO:0008270">
    <property type="term" value="F:zinc ion binding"/>
    <property type="evidence" value="ECO:0007669"/>
    <property type="project" value="UniProtKB-KW"/>
</dbReference>
<protein>
    <recommendedName>
        <fullName evidence="8">RING-type domain-containing protein</fullName>
    </recommendedName>
</protein>
<evidence type="ECO:0000256" key="3">
    <source>
        <dbReference type="ARBA" id="ARBA00022833"/>
    </source>
</evidence>
<name>G0PA41_CAEBE</name>
<feature type="region of interest" description="Disordered" evidence="5">
    <location>
        <begin position="1"/>
        <end position="31"/>
    </location>
</feature>
<keyword evidence="4" id="KW-0175">Coiled coil</keyword>
<keyword evidence="2" id="KW-0863">Zinc-finger</keyword>
<evidence type="ECO:0000313" key="6">
    <source>
        <dbReference type="EMBL" id="EGT48840.1"/>
    </source>
</evidence>
<evidence type="ECO:0000256" key="5">
    <source>
        <dbReference type="SAM" id="MobiDB-lite"/>
    </source>
</evidence>
<gene>
    <name evidence="6" type="ORF">CAEBREN_01181</name>
</gene>
<dbReference type="Proteomes" id="UP000008068">
    <property type="component" value="Unassembled WGS sequence"/>
</dbReference>
<dbReference type="EMBL" id="GL380165">
    <property type="protein sequence ID" value="EGT48840.1"/>
    <property type="molecule type" value="Genomic_DNA"/>
</dbReference>
<organism evidence="7">
    <name type="scientific">Caenorhabditis brenneri</name>
    <name type="common">Nematode worm</name>
    <dbReference type="NCBI Taxonomy" id="135651"/>
    <lineage>
        <taxon>Eukaryota</taxon>
        <taxon>Metazoa</taxon>
        <taxon>Ecdysozoa</taxon>
        <taxon>Nematoda</taxon>
        <taxon>Chromadorea</taxon>
        <taxon>Rhabditida</taxon>
        <taxon>Rhabditina</taxon>
        <taxon>Rhabditomorpha</taxon>
        <taxon>Rhabditoidea</taxon>
        <taxon>Rhabditidae</taxon>
        <taxon>Peloderinae</taxon>
        <taxon>Caenorhabditis</taxon>
    </lineage>
</organism>
<reference evidence="7" key="1">
    <citation type="submission" date="2011-07" db="EMBL/GenBank/DDBJ databases">
        <authorList>
            <consortium name="Caenorhabditis brenneri Sequencing and Analysis Consortium"/>
            <person name="Wilson R.K."/>
        </authorList>
    </citation>
    <scope>NUCLEOTIDE SEQUENCE [LARGE SCALE GENOMIC DNA]</scope>
    <source>
        <strain evidence="7">PB2801</strain>
    </source>
</reference>
<evidence type="ECO:0000313" key="7">
    <source>
        <dbReference type="Proteomes" id="UP000008068"/>
    </source>
</evidence>
<dbReference type="AlphaFoldDB" id="G0PA41"/>
<evidence type="ECO:0000256" key="2">
    <source>
        <dbReference type="ARBA" id="ARBA00022771"/>
    </source>
</evidence>
<keyword evidence="7" id="KW-1185">Reference proteome</keyword>
<evidence type="ECO:0000256" key="4">
    <source>
        <dbReference type="SAM" id="Coils"/>
    </source>
</evidence>
<sequence>MPASKRPLADAVQETPASKRGVGATEPPSDDNPVVRLLRECIQKQRANIACVENNLKMWRHRFIRLQPHMQFQLRIEEERGHVENAIKEQIKHYEKEIADANRKETMLKFIVKEMTEQEDKLEKIAQDIVNYKGYQFPGSKKVFGNEPNLGSFENELDDALQRIPINSKNDLGMKTLPKLEKSDLDVINWPGIIRDWSNYSICWNKEIEEAAECRELSKMLSEVENEMQQAVAEYNTVQTRKISIQLYDENWNRSDNIRHIEQTDLSSCGHTVCATCMPQFKARNSPYQWTCHECRTPSDKVLTNWALMKLIKEIPGQPQRVVVEAPKAIPIAPDGWRLERNPDADVLRGLWENYERRRVNGDLIAPFPAGLAAVALPIIPPALVPLPLLAPAPVAMAPIAPGPVALIPQPVPVLAAQLAPAPREERGVIEEERQVEEEHVPVADVQEQMDDDLEIIAVRIRERQQVVENGVEYIVLD</sequence>
<accession>G0PA41</accession>